<name>A0A6J4LY77_9ACTN</name>
<evidence type="ECO:0000313" key="3">
    <source>
        <dbReference type="EMBL" id="CAA9344578.1"/>
    </source>
</evidence>
<organism evidence="3">
    <name type="scientific">uncultured Nocardioidaceae bacterium</name>
    <dbReference type="NCBI Taxonomy" id="253824"/>
    <lineage>
        <taxon>Bacteria</taxon>
        <taxon>Bacillati</taxon>
        <taxon>Actinomycetota</taxon>
        <taxon>Actinomycetes</taxon>
        <taxon>Propionibacteriales</taxon>
        <taxon>Nocardioidaceae</taxon>
        <taxon>environmental samples</taxon>
    </lineage>
</organism>
<feature type="region of interest" description="Disordered" evidence="1">
    <location>
        <begin position="424"/>
        <end position="457"/>
    </location>
</feature>
<gene>
    <name evidence="3" type="ORF">AVDCRST_MAG29-1782</name>
</gene>
<accession>A0A6J4LY77</accession>
<proteinExistence type="predicted"/>
<dbReference type="AlphaFoldDB" id="A0A6J4LY77"/>
<sequence length="478" mass="52452">MTATLAYQPPVDAPDPWDLLDAVRRHARPEVSERQRFWTATKGGPRLAALLADVDVDTLTATETISFARAVQRQRSWTDSLLLRASERFVHHRPGPEPHQESLAPGSEKRVVLGGEGCPGIGSFAVAEWAVALRITRSAAHHLIGDALDFAHRLQGVAMAARIGHTDTARARMVASATRDLTAELTADLEELLIPHLGRLTRRRLERMIDRLLAEKAPELRRTRAEKVRNRREVFIDHTDDDHAEISGTLDAVAARLLDERLDAIARQLGWVQSQLGEAAGFGPAGETRDQRRARALGLLAEPGRIAALSQLTGEGTESPKAPTPEQADAAAARPVTLYVHLRPDGTLDLEGHGCLTRGTVADLLAGAHVTVRPVIDPELANRLHGLPAQPTAARADPAHHGHLPLPPLRRAGPAVRLRAHRRSAAGFHRHRQRRARLPPSPPHQDPRRLGRATTVPRHLCLAVTDRGHLRRARRRHA</sequence>
<evidence type="ECO:0000256" key="1">
    <source>
        <dbReference type="SAM" id="MobiDB-lite"/>
    </source>
</evidence>
<dbReference type="Pfam" id="PF02720">
    <property type="entry name" value="DUF222"/>
    <property type="match status" value="1"/>
</dbReference>
<reference evidence="3" key="1">
    <citation type="submission" date="2020-02" db="EMBL/GenBank/DDBJ databases">
        <authorList>
            <person name="Meier V. D."/>
        </authorList>
    </citation>
    <scope>NUCLEOTIDE SEQUENCE</scope>
    <source>
        <strain evidence="3">AVDCRST_MAG29</strain>
    </source>
</reference>
<protein>
    <recommendedName>
        <fullName evidence="2">DUF222 domain-containing protein</fullName>
    </recommendedName>
</protein>
<dbReference type="InterPro" id="IPR003870">
    <property type="entry name" value="DUF222"/>
</dbReference>
<evidence type="ECO:0000259" key="2">
    <source>
        <dbReference type="Pfam" id="PF02720"/>
    </source>
</evidence>
<dbReference type="EMBL" id="CADCUG010000113">
    <property type="protein sequence ID" value="CAA9344578.1"/>
    <property type="molecule type" value="Genomic_DNA"/>
</dbReference>
<feature type="domain" description="DUF222" evidence="2">
    <location>
        <begin position="125"/>
        <end position="376"/>
    </location>
</feature>
<feature type="compositionally biased region" description="Basic residues" evidence="1">
    <location>
        <begin position="424"/>
        <end position="437"/>
    </location>
</feature>